<dbReference type="GO" id="GO:0031966">
    <property type="term" value="C:mitochondrial membrane"/>
    <property type="evidence" value="ECO:0007669"/>
    <property type="project" value="UniProtKB-SubCell"/>
</dbReference>
<dbReference type="InterPro" id="IPR000260">
    <property type="entry name" value="NADH4_N"/>
</dbReference>
<dbReference type="InterPro" id="IPR003918">
    <property type="entry name" value="NADH_UbQ_OxRdtase"/>
</dbReference>
<feature type="transmembrane region" description="Helical" evidence="16">
    <location>
        <begin position="56"/>
        <end position="78"/>
    </location>
</feature>
<dbReference type="GO" id="GO:0003954">
    <property type="term" value="F:NADH dehydrogenase activity"/>
    <property type="evidence" value="ECO:0007669"/>
    <property type="project" value="TreeGrafter"/>
</dbReference>
<dbReference type="GO" id="GO:0008137">
    <property type="term" value="F:NADH dehydrogenase (ubiquinone) activity"/>
    <property type="evidence" value="ECO:0007669"/>
    <property type="project" value="UniProtKB-UniRule"/>
</dbReference>
<dbReference type="GO" id="GO:0048039">
    <property type="term" value="F:ubiquinone binding"/>
    <property type="evidence" value="ECO:0007669"/>
    <property type="project" value="TreeGrafter"/>
</dbReference>
<keyword evidence="14 16" id="KW-0472">Membrane</keyword>
<keyword evidence="7 16" id="KW-0812">Transmembrane</keyword>
<evidence type="ECO:0000256" key="11">
    <source>
        <dbReference type="ARBA" id="ARBA00023027"/>
    </source>
</evidence>
<dbReference type="EC" id="7.1.1.2" evidence="3 16"/>
<evidence type="ECO:0000256" key="6">
    <source>
        <dbReference type="ARBA" id="ARBA00022660"/>
    </source>
</evidence>
<feature type="transmembrane region" description="Helical" evidence="16">
    <location>
        <begin position="426"/>
        <end position="443"/>
    </location>
</feature>
<evidence type="ECO:0000256" key="2">
    <source>
        <dbReference type="ARBA" id="ARBA00009025"/>
    </source>
</evidence>
<feature type="transmembrane region" description="Helical" evidence="16">
    <location>
        <begin position="375"/>
        <end position="405"/>
    </location>
</feature>
<evidence type="ECO:0000256" key="13">
    <source>
        <dbReference type="ARBA" id="ARBA00023128"/>
    </source>
</evidence>
<dbReference type="PRINTS" id="PR01437">
    <property type="entry name" value="NUOXDRDTASE4"/>
</dbReference>
<evidence type="ECO:0000256" key="10">
    <source>
        <dbReference type="ARBA" id="ARBA00022989"/>
    </source>
</evidence>
<feature type="transmembrane region" description="Helical" evidence="16">
    <location>
        <begin position="90"/>
        <end position="107"/>
    </location>
</feature>
<reference evidence="19" key="1">
    <citation type="journal article" date="2015" name="Mol. Phylogenet. Evol.">
        <title>Mitogenomics reveals phylogeny and repeated motifs in control regions of the deep-sea family Siboglinidae (Annelida).</title>
        <authorList>
            <person name="Li Y."/>
            <person name="Kocot K.M."/>
            <person name="Schander C."/>
            <person name="Santos S.R."/>
            <person name="Thornhill D.J."/>
            <person name="Halanych K.M."/>
        </authorList>
    </citation>
    <scope>NUCLEOTIDE SEQUENCE</scope>
</reference>
<feature type="transmembrane region" description="Helical" evidence="16">
    <location>
        <begin position="146"/>
        <end position="168"/>
    </location>
</feature>
<organism evidence="19">
    <name type="scientific">Spirobrachia sp. YL-2014</name>
    <dbReference type="NCBI Taxonomy" id="1535021"/>
    <lineage>
        <taxon>Eukaryota</taxon>
        <taxon>Metazoa</taxon>
        <taxon>Spiralia</taxon>
        <taxon>Lophotrochozoa</taxon>
        <taxon>Annelida</taxon>
        <taxon>Polychaeta</taxon>
        <taxon>Sedentaria</taxon>
        <taxon>Canalipalpata</taxon>
        <taxon>Sabellida</taxon>
        <taxon>Siboglinidae</taxon>
        <taxon>Spirobrachia</taxon>
    </lineage>
</organism>
<gene>
    <name evidence="19" type="primary">nad4</name>
</gene>
<evidence type="ECO:0000256" key="4">
    <source>
        <dbReference type="ARBA" id="ARBA00021006"/>
    </source>
</evidence>
<proteinExistence type="inferred from homology"/>
<feature type="transmembrane region" description="Helical" evidence="16">
    <location>
        <begin position="250"/>
        <end position="271"/>
    </location>
</feature>
<feature type="domain" description="NADH:quinone oxidoreductase/Mrp antiporter transmembrane" evidence="17">
    <location>
        <begin position="110"/>
        <end position="396"/>
    </location>
</feature>
<keyword evidence="10 16" id="KW-1133">Transmembrane helix</keyword>
<evidence type="ECO:0000256" key="1">
    <source>
        <dbReference type="ARBA" id="ARBA00004225"/>
    </source>
</evidence>
<evidence type="ECO:0000256" key="14">
    <source>
        <dbReference type="ARBA" id="ARBA00023136"/>
    </source>
</evidence>
<feature type="transmembrane region" description="Helical" evidence="16">
    <location>
        <begin position="113"/>
        <end position="134"/>
    </location>
</feature>
<dbReference type="PANTHER" id="PTHR43507">
    <property type="entry name" value="NADH-UBIQUINONE OXIDOREDUCTASE CHAIN 4"/>
    <property type="match status" value="1"/>
</dbReference>
<dbReference type="AlphaFoldDB" id="A0A0E3DR12"/>
<dbReference type="InterPro" id="IPR001750">
    <property type="entry name" value="ND/Mrp_TM"/>
</dbReference>
<comment type="catalytic activity">
    <reaction evidence="15 16">
        <text>a ubiquinone + NADH + 5 H(+)(in) = a ubiquinol + NAD(+) + 4 H(+)(out)</text>
        <dbReference type="Rhea" id="RHEA:29091"/>
        <dbReference type="Rhea" id="RHEA-COMP:9565"/>
        <dbReference type="Rhea" id="RHEA-COMP:9566"/>
        <dbReference type="ChEBI" id="CHEBI:15378"/>
        <dbReference type="ChEBI" id="CHEBI:16389"/>
        <dbReference type="ChEBI" id="CHEBI:17976"/>
        <dbReference type="ChEBI" id="CHEBI:57540"/>
        <dbReference type="ChEBI" id="CHEBI:57945"/>
        <dbReference type="EC" id="7.1.1.2"/>
    </reaction>
</comment>
<keyword evidence="6 16" id="KW-0679">Respiratory chain</keyword>
<feature type="transmembrane region" description="Helical" evidence="16">
    <location>
        <begin position="188"/>
        <end position="210"/>
    </location>
</feature>
<dbReference type="Pfam" id="PF01059">
    <property type="entry name" value="Oxidored_q5_N"/>
    <property type="match status" value="1"/>
</dbReference>
<comment type="similarity">
    <text evidence="2 16">Belongs to the complex I subunit 4 family.</text>
</comment>
<dbReference type="PANTHER" id="PTHR43507:SF20">
    <property type="entry name" value="NADH-UBIQUINONE OXIDOREDUCTASE CHAIN 4"/>
    <property type="match status" value="1"/>
</dbReference>
<keyword evidence="8" id="KW-1278">Translocase</keyword>
<dbReference type="GO" id="GO:0015990">
    <property type="term" value="P:electron transport coupled proton transport"/>
    <property type="evidence" value="ECO:0007669"/>
    <property type="project" value="TreeGrafter"/>
</dbReference>
<keyword evidence="5 16" id="KW-0813">Transport</keyword>
<sequence length="449" mass="52146">MLKLSMLIISLFYFIFILPKYYSWFFTMNFLFSSTPIFILSMMIPSNDLISFNQYFSINSSSMLLILLSLWISSLMIMSSSSILMLKSNSLFISISILMFLILFLSFSTNNLFIFFIFFESSLIPIFSMIMIWGYQPERLQASLYLIIYTISASLPLLLMIFFIYKFNMHLNMFMYNWIFPKSYFSNFFWVMMLIAFLVKLPMFMFHLWLPKAHVEAPVAGSMILAGVLLKLGSYGVLRLSELFQFMNKFISIILIPVCLIGSTIINIICLRQTDLKALIAYSSVSHMAILLGGTLTSSSWGWMGMIILMIAHGLTSSALFYMINILYLSFNTRSIFLMKGMLIMFPMFSFWWLIMNMFNMSIPPSINFLSEIMIFSSLIPISSFLLIFMSTTMFFSAAYSFYIYSSSQHGNFLSYLNNINSIPSISFISIMLHFFPLLFLMFKMSCFF</sequence>
<comment type="function">
    <text evidence="16">Core subunit of the mitochondrial membrane respiratory chain NADH dehydrogenase (Complex I) which catalyzes electron transfer from NADH through the respiratory chain, using ubiquinone as an electron acceptor. Essential for the catalytic activity and assembly of complex I.</text>
</comment>
<name>A0A0E3DR12_9ANNE</name>
<evidence type="ECO:0000256" key="9">
    <source>
        <dbReference type="ARBA" id="ARBA00022982"/>
    </source>
</evidence>
<comment type="subcellular location">
    <subcellularLocation>
        <location evidence="1 16">Mitochondrion membrane</location>
        <topology evidence="1 16">Multi-pass membrane protein</topology>
    </subcellularLocation>
</comment>
<evidence type="ECO:0000256" key="8">
    <source>
        <dbReference type="ARBA" id="ARBA00022967"/>
    </source>
</evidence>
<keyword evidence="9 16" id="KW-0249">Electron transport</keyword>
<keyword evidence="11 16" id="KW-0520">NAD</keyword>
<geneLocation type="mitochondrion" evidence="19"/>
<dbReference type="GO" id="GO:0042773">
    <property type="term" value="P:ATP synthesis coupled electron transport"/>
    <property type="evidence" value="ECO:0007669"/>
    <property type="project" value="InterPro"/>
</dbReference>
<keyword evidence="13 16" id="KW-0496">Mitochondrion</keyword>
<feature type="transmembrane region" description="Helical" evidence="16">
    <location>
        <begin position="278"/>
        <end position="297"/>
    </location>
</feature>
<feature type="domain" description="NADH:ubiquinone oxidoreductase chain 4 N-terminal" evidence="18">
    <location>
        <begin position="1"/>
        <end position="105"/>
    </location>
</feature>
<evidence type="ECO:0000256" key="15">
    <source>
        <dbReference type="ARBA" id="ARBA00049551"/>
    </source>
</evidence>
<feature type="transmembrane region" description="Helical" evidence="16">
    <location>
        <begin position="303"/>
        <end position="324"/>
    </location>
</feature>
<evidence type="ECO:0000256" key="12">
    <source>
        <dbReference type="ARBA" id="ARBA00023075"/>
    </source>
</evidence>
<evidence type="ECO:0000256" key="16">
    <source>
        <dbReference type="RuleBase" id="RU003297"/>
    </source>
</evidence>
<protein>
    <recommendedName>
        <fullName evidence="4 16">NADH-ubiquinone oxidoreductase chain 4</fullName>
        <ecNumber evidence="3 16">7.1.1.2</ecNumber>
    </recommendedName>
</protein>
<evidence type="ECO:0000313" key="19">
    <source>
        <dbReference type="EMBL" id="AIL54884.1"/>
    </source>
</evidence>
<dbReference type="Pfam" id="PF00361">
    <property type="entry name" value="Proton_antipo_M"/>
    <property type="match status" value="1"/>
</dbReference>
<evidence type="ECO:0000259" key="18">
    <source>
        <dbReference type="Pfam" id="PF01059"/>
    </source>
</evidence>
<feature type="transmembrane region" description="Helical" evidence="16">
    <location>
        <begin position="336"/>
        <end position="355"/>
    </location>
</feature>
<evidence type="ECO:0000256" key="3">
    <source>
        <dbReference type="ARBA" id="ARBA00012944"/>
    </source>
</evidence>
<accession>A0A0E3DR12</accession>
<evidence type="ECO:0000259" key="17">
    <source>
        <dbReference type="Pfam" id="PF00361"/>
    </source>
</evidence>
<evidence type="ECO:0000256" key="5">
    <source>
        <dbReference type="ARBA" id="ARBA00022448"/>
    </source>
</evidence>
<evidence type="ECO:0000256" key="7">
    <source>
        <dbReference type="ARBA" id="ARBA00022692"/>
    </source>
</evidence>
<keyword evidence="12 16" id="KW-0830">Ubiquinone</keyword>
<feature type="transmembrane region" description="Helical" evidence="16">
    <location>
        <begin position="217"/>
        <end position="238"/>
    </location>
</feature>
<dbReference type="EMBL" id="KJ789171">
    <property type="protein sequence ID" value="AIL54884.1"/>
    <property type="molecule type" value="Genomic_DNA"/>
</dbReference>